<gene>
    <name evidence="14" type="ORF">M430DRAFT_44362</name>
</gene>
<comment type="subcellular location">
    <subcellularLocation>
        <location evidence="1">Nucleus</location>
    </subcellularLocation>
</comment>
<dbReference type="InterPro" id="IPR057344">
    <property type="entry name" value="ARM_SRB8"/>
</dbReference>
<dbReference type="EMBL" id="KZ679015">
    <property type="protein sequence ID" value="PSS12442.1"/>
    <property type="molecule type" value="Genomic_DNA"/>
</dbReference>
<name>A0A2T3AUW9_AMORE</name>
<dbReference type="GO" id="GO:0003712">
    <property type="term" value="F:transcription coregulator activity"/>
    <property type="evidence" value="ECO:0007669"/>
    <property type="project" value="InterPro"/>
</dbReference>
<dbReference type="STRING" id="857342.A0A2T3AUW9"/>
<evidence type="ECO:0000256" key="3">
    <source>
        <dbReference type="ARBA" id="ARBA00011629"/>
    </source>
</evidence>
<evidence type="ECO:0000256" key="7">
    <source>
        <dbReference type="ARBA" id="ARBA00023159"/>
    </source>
</evidence>
<keyword evidence="6" id="KW-0805">Transcription regulation</keyword>
<keyword evidence="7" id="KW-0010">Activator</keyword>
<evidence type="ECO:0000256" key="8">
    <source>
        <dbReference type="ARBA" id="ARBA00023163"/>
    </source>
</evidence>
<sequence length="1501" mass="165967">MTARPDLGPRQPQRSSSASIAQRPPQPGRALSQQFAPSSSARRVEQAVVDLTFDAADAALGRPAIAPKNGGSPLKVDMTKDAKASTAVDPLKPAAEATPSWRPSLPPRGRPLLHFDLPSTNSPNSRAAEDGAQPGVTIKPMPLPVRPGRNAPSSFDKARIASRTPPKKDARPKPYTLEVPTAAPHYPPNGHADFFPWTGKHPEDRFTEATIRQGFFDKAQMTQNETGSAKASILPPLKHKSGLQTLSSLFTSVLAQRRAHGQITSSSTFKPPPRVTVTDTKREMWLKDLANPAISLRRLSRSIPHGIRGKVLLDQSLSKNIPLERAVWLAKCVGANELRSFRRKGANGLPMGGEGKWIRDFTVCVEQFVESAVGSCGEKDFRSRVNYVIRLSAHFHAEHLLDRDHYLDWLVSSLENSQQAKLPMWLLITQIYWKDILHYRKFGRRLSTALLNHWAATMVHPDRDILVPLSDRLELALKELMESHPESFVSSIGWTKHRTLIQTSLAPDDARFAALFASIDRRNSRLAAPTAKKEPSPRKCLIQLLDTTLEKPFTSELLEQCWQVDDDKDILVQAVLEWATSFYRPGTAKIYVAVRLLRHWTRSGVDVTQGILSFLDSKACERGRNKPALYHLVCELARSEHFSTPMYLQWVIARGGLYDAADVARGGPCATRLLAELPVHNFTESMDTLRRTLLSRADFSVDDEEEQIRAYMAFLAKCLPGMQANVDLESDPDVAIADDKIGFSPELSRGSKSEVGLWLRQKVRLQMLQPTIPPLDDWDDSPMKGGTSAITLSDFNIVRQSLEHMEDFSILADVLKMVSSSNDAEVLASCADTINLHLDSFAAIGALKSLFEILTGRLRSLTEDDSFPRVLLVSLSELAARIPEQNDVARQLAQELSRSDRKTAADACSPVSDHMAGVTQSAESDFTDEMEKVLGSGNNMDQATLERLFQRIAIRLEGSWEKSQEQYRSCGLLFTRLRTFDAQRFDVLMAAWVNRVLQMESRPSMIQVFGPLISFGCLALQDVVSNCVSVIENEMALHNSIPSKVAEEVLALLIAPSSIPETMSDEEAYRLRVKQANMQRDHSLDILSVIRRSFLDALDSNQVQPGAAPAQVETLLGRIYGFLQRLVLVDTDSIIQRLIVPLLSSASMGAAATVSAIVDGLLTDGKRNADTPIPIDVVVSLADCLTLPFCQVKLASIFIQDKSSPTTVDESDSECLQAFDNAIGSAVTAGNTAWAYLIPSLDISIVRHLRKRAETEFISICPSLKTASTEDIPTMRSRIQQANNLLYIVDATTSSLSVPTSATSLAPEIVTVLNNMWLLLCGTQIQVPEMKELMITEWLPLLLSFTTIHTSAFEETKAGHEDRSKALLALAAIMLELQALDNSTGIINTTTQDTFDIALHLVDALPDDMRQQCIRSLRDTISNRQVSYLFSIPTDPSGWLVLSQKERIGGSGGAEGRGIDIEKEKLAPFPLRRWEMLGEPTPNVGENDTSLSLTLFDARRY</sequence>
<evidence type="ECO:0000256" key="2">
    <source>
        <dbReference type="ARBA" id="ARBA00010289"/>
    </source>
</evidence>
<dbReference type="GeneID" id="36575775"/>
<dbReference type="SMART" id="SM01281">
    <property type="entry name" value="Med12"/>
    <property type="match status" value="1"/>
</dbReference>
<evidence type="ECO:0000313" key="15">
    <source>
        <dbReference type="Proteomes" id="UP000241818"/>
    </source>
</evidence>
<dbReference type="GO" id="GO:0016592">
    <property type="term" value="C:mediator complex"/>
    <property type="evidence" value="ECO:0007669"/>
    <property type="project" value="InterPro"/>
</dbReference>
<evidence type="ECO:0000256" key="5">
    <source>
        <dbReference type="ARBA" id="ARBA00022491"/>
    </source>
</evidence>
<dbReference type="RefSeq" id="XP_024718440.1">
    <property type="nucleotide sequence ID" value="XM_024867694.1"/>
</dbReference>
<evidence type="ECO:0000256" key="4">
    <source>
        <dbReference type="ARBA" id="ARBA00019622"/>
    </source>
</evidence>
<dbReference type="Pfam" id="PF09497">
    <property type="entry name" value="Med12"/>
    <property type="match status" value="1"/>
</dbReference>
<dbReference type="InterPro" id="IPR019035">
    <property type="entry name" value="Mediator_Med12"/>
</dbReference>
<evidence type="ECO:0000256" key="9">
    <source>
        <dbReference type="ARBA" id="ARBA00023242"/>
    </source>
</evidence>
<feature type="region of interest" description="Disordered" evidence="12">
    <location>
        <begin position="57"/>
        <end position="174"/>
    </location>
</feature>
<feature type="domain" description="Mediator complex subunit Med12" evidence="13">
    <location>
        <begin position="268"/>
        <end position="331"/>
    </location>
</feature>
<protein>
    <recommendedName>
        <fullName evidence="4">Mediator of RNA polymerase II transcription subunit 12</fullName>
    </recommendedName>
    <alternativeName>
        <fullName evidence="11">Mediator complex subunit 12</fullName>
    </alternativeName>
</protein>
<evidence type="ECO:0000256" key="6">
    <source>
        <dbReference type="ARBA" id="ARBA00023015"/>
    </source>
</evidence>
<proteinExistence type="inferred from homology"/>
<dbReference type="GO" id="GO:0006357">
    <property type="term" value="P:regulation of transcription by RNA polymerase II"/>
    <property type="evidence" value="ECO:0007669"/>
    <property type="project" value="InterPro"/>
</dbReference>
<reference evidence="14 15" key="1">
    <citation type="journal article" date="2018" name="New Phytol.">
        <title>Comparative genomics and transcriptomics depict ericoid mycorrhizal fungi as versatile saprotrophs and plant mutualists.</title>
        <authorList>
            <person name="Martino E."/>
            <person name="Morin E."/>
            <person name="Grelet G.A."/>
            <person name="Kuo A."/>
            <person name="Kohler A."/>
            <person name="Daghino S."/>
            <person name="Barry K.W."/>
            <person name="Cichocki N."/>
            <person name="Clum A."/>
            <person name="Dockter R.B."/>
            <person name="Hainaut M."/>
            <person name="Kuo R.C."/>
            <person name="LaButti K."/>
            <person name="Lindahl B.D."/>
            <person name="Lindquist E.A."/>
            <person name="Lipzen A."/>
            <person name="Khouja H.R."/>
            <person name="Magnuson J."/>
            <person name="Murat C."/>
            <person name="Ohm R.A."/>
            <person name="Singer S.W."/>
            <person name="Spatafora J.W."/>
            <person name="Wang M."/>
            <person name="Veneault-Fourrey C."/>
            <person name="Henrissat B."/>
            <person name="Grigoriev I.V."/>
            <person name="Martin F.M."/>
            <person name="Perotto S."/>
        </authorList>
    </citation>
    <scope>NUCLEOTIDE SEQUENCE [LARGE SCALE GENOMIC DNA]</scope>
    <source>
        <strain evidence="14 15">ATCC 22711</strain>
    </source>
</reference>
<keyword evidence="8" id="KW-0804">Transcription</keyword>
<evidence type="ECO:0000256" key="11">
    <source>
        <dbReference type="ARBA" id="ARBA00032010"/>
    </source>
</evidence>
<feature type="region of interest" description="Disordered" evidence="12">
    <location>
        <begin position="1"/>
        <end position="41"/>
    </location>
</feature>
<dbReference type="PANTHER" id="PTHR46567">
    <property type="entry name" value="MEDIATOR OF RNA POLYMERASE II TRANSCRIPTION SUBUNIT 12"/>
    <property type="match status" value="1"/>
</dbReference>
<evidence type="ECO:0000313" key="14">
    <source>
        <dbReference type="EMBL" id="PSS12442.1"/>
    </source>
</evidence>
<evidence type="ECO:0000259" key="13">
    <source>
        <dbReference type="SMART" id="SM01281"/>
    </source>
</evidence>
<organism evidence="14 15">
    <name type="scientific">Amorphotheca resinae ATCC 22711</name>
    <dbReference type="NCBI Taxonomy" id="857342"/>
    <lineage>
        <taxon>Eukaryota</taxon>
        <taxon>Fungi</taxon>
        <taxon>Dikarya</taxon>
        <taxon>Ascomycota</taxon>
        <taxon>Pezizomycotina</taxon>
        <taxon>Leotiomycetes</taxon>
        <taxon>Helotiales</taxon>
        <taxon>Amorphothecaceae</taxon>
        <taxon>Amorphotheca</taxon>
    </lineage>
</organism>
<keyword evidence="9" id="KW-0539">Nucleus</keyword>
<dbReference type="PANTHER" id="PTHR46567:SF1">
    <property type="entry name" value="MEDIATOR OF RNA POLYMERASE II TRANSCRIPTION SUBUNIT 12"/>
    <property type="match status" value="1"/>
</dbReference>
<dbReference type="OrthoDB" id="20828at2759"/>
<comment type="subunit">
    <text evidence="3">Component of the SRB8-11 complex, which itself associates with the Mediator complex.</text>
</comment>
<accession>A0A2T3AUW9</accession>
<feature type="compositionally biased region" description="Polar residues" evidence="12">
    <location>
        <begin position="31"/>
        <end position="41"/>
    </location>
</feature>
<keyword evidence="15" id="KW-1185">Reference proteome</keyword>
<comment type="similarity">
    <text evidence="2">Belongs to the Mediator complex subunit 12 family.</text>
</comment>
<evidence type="ECO:0000256" key="12">
    <source>
        <dbReference type="SAM" id="MobiDB-lite"/>
    </source>
</evidence>
<dbReference type="Pfam" id="PF25326">
    <property type="entry name" value="ARM_SRB8"/>
    <property type="match status" value="1"/>
</dbReference>
<evidence type="ECO:0000256" key="10">
    <source>
        <dbReference type="ARBA" id="ARBA00025661"/>
    </source>
</evidence>
<evidence type="ECO:0000256" key="1">
    <source>
        <dbReference type="ARBA" id="ARBA00004123"/>
    </source>
</evidence>
<keyword evidence="5" id="KW-0678">Repressor</keyword>
<dbReference type="InParanoid" id="A0A2T3AUW9"/>
<comment type="function">
    <text evidence="10">Component of the SRB8-11 complex. The SRB8-11 complex is a regulatory module of the Mediator complex which is itself involved in regulation of basal and activated RNA polymerase II-dependent transcription. The SRB8-11 complex may be involved in the transcriptional repression of a subset of genes regulated by Mediator. It may inhibit the association of the Mediator complex with RNA polymerase II to form the holoenzyme complex.</text>
</comment>
<dbReference type="Proteomes" id="UP000241818">
    <property type="component" value="Unassembled WGS sequence"/>
</dbReference>